<keyword evidence="2" id="KW-1185">Reference proteome</keyword>
<gene>
    <name evidence="1" type="ORF">QAD02_009264</name>
</gene>
<sequence length="442" mass="50657">MTQAGSTAPNHDASLQRRPATPKRPRHERIPPEKENIPLKNRFSVLSDDSGEEDDETESTANKKRKMTATTPKTRVPPIVVTAEFTEKETVEFIQRIKFITQGKEYRMAYSNNVYKIFCNDVEIYNILKQGVKQIQEEYVKKGKVLGFHTHQLPDQKLKHIVAKGLPNIDPEEIKNELLEKGLKCVRCSIMKTKNYVAHRPLYLMTFDSEVDMKEVWKIKHVYSLRVFWDRYKNPRKITQCHKCQQFGHGSSNCYNEARCLHCAAKHETKTCTTKGATPKCTNCGKEHRANSLECYEYTKRLHALVASKQQRKARPTLATPGSAHTHQAVPTLHEFPLPPWAAKEMSTETSAASRTTSTTGEQTAWRGMSSTTRNENVVGIERTWHAVNEFAEIFKVVERIHQICDVGKIFRKLQFLLSKLEHCANESDQLTAFLECVNNEP</sequence>
<organism evidence="1 2">
    <name type="scientific">Eretmocerus hayati</name>
    <dbReference type="NCBI Taxonomy" id="131215"/>
    <lineage>
        <taxon>Eukaryota</taxon>
        <taxon>Metazoa</taxon>
        <taxon>Ecdysozoa</taxon>
        <taxon>Arthropoda</taxon>
        <taxon>Hexapoda</taxon>
        <taxon>Insecta</taxon>
        <taxon>Pterygota</taxon>
        <taxon>Neoptera</taxon>
        <taxon>Endopterygota</taxon>
        <taxon>Hymenoptera</taxon>
        <taxon>Apocrita</taxon>
        <taxon>Proctotrupomorpha</taxon>
        <taxon>Chalcidoidea</taxon>
        <taxon>Aphelinidae</taxon>
        <taxon>Aphelininae</taxon>
        <taxon>Eretmocerus</taxon>
    </lineage>
</organism>
<name>A0ACC2NA79_9HYME</name>
<evidence type="ECO:0000313" key="2">
    <source>
        <dbReference type="Proteomes" id="UP001239111"/>
    </source>
</evidence>
<reference evidence="1" key="1">
    <citation type="submission" date="2023-04" db="EMBL/GenBank/DDBJ databases">
        <title>A chromosome-level genome assembly of the parasitoid wasp Eretmocerus hayati.</title>
        <authorList>
            <person name="Zhong Y."/>
            <person name="Liu S."/>
            <person name="Liu Y."/>
        </authorList>
    </citation>
    <scope>NUCLEOTIDE SEQUENCE</scope>
    <source>
        <strain evidence="1">ZJU_SS_LIU_2023</strain>
    </source>
</reference>
<accession>A0ACC2NA79</accession>
<dbReference type="EMBL" id="CM056744">
    <property type="protein sequence ID" value="KAJ8667601.1"/>
    <property type="molecule type" value="Genomic_DNA"/>
</dbReference>
<dbReference type="Proteomes" id="UP001239111">
    <property type="component" value="Chromosome 4"/>
</dbReference>
<evidence type="ECO:0000313" key="1">
    <source>
        <dbReference type="EMBL" id="KAJ8667601.1"/>
    </source>
</evidence>
<proteinExistence type="predicted"/>
<comment type="caution">
    <text evidence="1">The sequence shown here is derived from an EMBL/GenBank/DDBJ whole genome shotgun (WGS) entry which is preliminary data.</text>
</comment>
<protein>
    <submittedName>
        <fullName evidence="1">Uncharacterized protein</fullName>
    </submittedName>
</protein>